<dbReference type="AlphaFoldDB" id="X0TRA5"/>
<gene>
    <name evidence="1" type="ORF">S01H1_26312</name>
</gene>
<evidence type="ECO:0000313" key="1">
    <source>
        <dbReference type="EMBL" id="GAF96083.1"/>
    </source>
</evidence>
<dbReference type="SUPFAM" id="SSF101898">
    <property type="entry name" value="NHL repeat"/>
    <property type="match status" value="1"/>
</dbReference>
<sequence length="267" mass="31432">RHPVKLRSPSTNGMALFDYENNKNYRIFIACEDKKVYAFTKEGNTIKGWRFNKTDHIVSSKIQHFRVNEKDYIVFTDKLKTYILDRKGNVRISLTEHFPNSGNNNFVLENKIPESDPRLVTTDTTGMIYFIYFNGKVEKLRIKKFSPDHFFDFQDVDGDQFKDFIFVDNYHVEVIKQNKSTIFSHDFNQKINVRPIYFHFSQTDRKIGIVSSLTNEIFLFNSDGTLYKGFPFHGKTLFSIGYFKKSNNKFNLIVGGEDNFLYNYSVQ</sequence>
<comment type="caution">
    <text evidence="1">The sequence shown here is derived from an EMBL/GenBank/DDBJ whole genome shotgun (WGS) entry which is preliminary data.</text>
</comment>
<accession>X0TRA5</accession>
<feature type="non-terminal residue" evidence="1">
    <location>
        <position position="1"/>
    </location>
</feature>
<dbReference type="EMBL" id="BARS01015941">
    <property type="protein sequence ID" value="GAF96083.1"/>
    <property type="molecule type" value="Genomic_DNA"/>
</dbReference>
<organism evidence="1">
    <name type="scientific">marine sediment metagenome</name>
    <dbReference type="NCBI Taxonomy" id="412755"/>
    <lineage>
        <taxon>unclassified sequences</taxon>
        <taxon>metagenomes</taxon>
        <taxon>ecological metagenomes</taxon>
    </lineage>
</organism>
<name>X0TRA5_9ZZZZ</name>
<protein>
    <submittedName>
        <fullName evidence="1">Uncharacterized protein</fullName>
    </submittedName>
</protein>
<reference evidence="1" key="1">
    <citation type="journal article" date="2014" name="Front. Microbiol.">
        <title>High frequency of phylogenetically diverse reductive dehalogenase-homologous genes in deep subseafloor sedimentary metagenomes.</title>
        <authorList>
            <person name="Kawai M."/>
            <person name="Futagami T."/>
            <person name="Toyoda A."/>
            <person name="Takaki Y."/>
            <person name="Nishi S."/>
            <person name="Hori S."/>
            <person name="Arai W."/>
            <person name="Tsubouchi T."/>
            <person name="Morono Y."/>
            <person name="Uchiyama I."/>
            <person name="Ito T."/>
            <person name="Fujiyama A."/>
            <person name="Inagaki F."/>
            <person name="Takami H."/>
        </authorList>
    </citation>
    <scope>NUCLEOTIDE SEQUENCE</scope>
    <source>
        <strain evidence="1">Expedition CK06-06</strain>
    </source>
</reference>
<proteinExistence type="predicted"/>